<evidence type="ECO:0000313" key="3">
    <source>
        <dbReference type="Proteomes" id="UP000222056"/>
    </source>
</evidence>
<keyword evidence="3" id="KW-1185">Reference proteome</keyword>
<sequence>MTAPRGSAESRPGGAGDEAGSPTYRVRIADAQVEPPVVGVPPYFRVVLRITSGDGQVHVVDIAGRSYRVAPRREEAVELPGLRPAQRLIGTVDGGRARLIVEASEGP</sequence>
<dbReference type="AlphaFoldDB" id="A0A1H6FJB8"/>
<dbReference type="STRING" id="29539.SAMN02745716_0351"/>
<evidence type="ECO:0000256" key="1">
    <source>
        <dbReference type="SAM" id="MobiDB-lite"/>
    </source>
</evidence>
<dbReference type="EMBL" id="FNWJ01000001">
    <property type="protein sequence ID" value="SEH10492.1"/>
    <property type="molecule type" value="Genomic_DNA"/>
</dbReference>
<accession>A0A1H6FJB8</accession>
<reference evidence="3" key="1">
    <citation type="submission" date="2016-10" db="EMBL/GenBank/DDBJ databases">
        <authorList>
            <person name="Varghese N."/>
            <person name="Submissions S."/>
        </authorList>
    </citation>
    <scope>NUCLEOTIDE SEQUENCE [LARGE SCALE GENOMIC DNA]</scope>
    <source>
        <strain evidence="3">ATCC 35263</strain>
    </source>
</reference>
<feature type="region of interest" description="Disordered" evidence="1">
    <location>
        <begin position="1"/>
        <end position="23"/>
    </location>
</feature>
<organism evidence="2 3">
    <name type="scientific">Thermoleophilum album</name>
    <dbReference type="NCBI Taxonomy" id="29539"/>
    <lineage>
        <taxon>Bacteria</taxon>
        <taxon>Bacillati</taxon>
        <taxon>Actinomycetota</taxon>
        <taxon>Thermoleophilia</taxon>
        <taxon>Thermoleophilales</taxon>
        <taxon>Thermoleophilaceae</taxon>
        <taxon>Thermoleophilum</taxon>
    </lineage>
</organism>
<name>A0A1H6FJB8_THEAL</name>
<protein>
    <submittedName>
        <fullName evidence="2">Uncharacterized protein</fullName>
    </submittedName>
</protein>
<proteinExistence type="predicted"/>
<dbReference type="Proteomes" id="UP000222056">
    <property type="component" value="Unassembled WGS sequence"/>
</dbReference>
<gene>
    <name evidence="2" type="ORF">SAMN02745716_0351</name>
</gene>
<evidence type="ECO:0000313" key="2">
    <source>
        <dbReference type="EMBL" id="SEH10492.1"/>
    </source>
</evidence>